<keyword evidence="5" id="KW-1185">Reference proteome</keyword>
<dbReference type="SUPFAM" id="SSF48208">
    <property type="entry name" value="Six-hairpin glycosidases"/>
    <property type="match status" value="1"/>
</dbReference>
<feature type="chain" id="PRO_5023082557" evidence="3">
    <location>
        <begin position="27"/>
        <end position="407"/>
    </location>
</feature>
<evidence type="ECO:0000313" key="4">
    <source>
        <dbReference type="EMBL" id="TFL06348.1"/>
    </source>
</evidence>
<dbReference type="OrthoDB" id="2317065at2759"/>
<dbReference type="EMBL" id="ML178815">
    <property type="protein sequence ID" value="TFL06348.1"/>
    <property type="molecule type" value="Genomic_DNA"/>
</dbReference>
<dbReference type="PANTHER" id="PTHR36845">
    <property type="entry name" value="HYDROLASE, PUTATIVE (AFU_ORTHOLOGUE AFUA_7G05090)-RELATED"/>
    <property type="match status" value="1"/>
</dbReference>
<dbReference type="InterPro" id="IPR012341">
    <property type="entry name" value="6hp_glycosidase-like_sf"/>
</dbReference>
<evidence type="ECO:0000313" key="5">
    <source>
        <dbReference type="Proteomes" id="UP000305067"/>
    </source>
</evidence>
<dbReference type="Gene3D" id="1.50.10.10">
    <property type="match status" value="1"/>
</dbReference>
<protein>
    <submittedName>
        <fullName evidence="4">D-4,5 unsaturated-glucuronyl hydrolase-like protein</fullName>
    </submittedName>
</protein>
<dbReference type="GO" id="GO:0052757">
    <property type="term" value="F:chondroitin hydrolase activity"/>
    <property type="evidence" value="ECO:0007669"/>
    <property type="project" value="TreeGrafter"/>
</dbReference>
<dbReference type="Proteomes" id="UP000305067">
    <property type="component" value="Unassembled WGS sequence"/>
</dbReference>
<name>A0A5C3QYB9_9AGAR</name>
<keyword evidence="1 4" id="KW-0378">Hydrolase</keyword>
<comment type="similarity">
    <text evidence="2">Belongs to the glycosyl hydrolase 88 family.</text>
</comment>
<proteinExistence type="inferred from homology"/>
<dbReference type="AlphaFoldDB" id="A0A5C3QYB9"/>
<dbReference type="GO" id="GO:0000272">
    <property type="term" value="P:polysaccharide catabolic process"/>
    <property type="evidence" value="ECO:0007669"/>
    <property type="project" value="TreeGrafter"/>
</dbReference>
<organism evidence="4 5">
    <name type="scientific">Pterulicium gracile</name>
    <dbReference type="NCBI Taxonomy" id="1884261"/>
    <lineage>
        <taxon>Eukaryota</taxon>
        <taxon>Fungi</taxon>
        <taxon>Dikarya</taxon>
        <taxon>Basidiomycota</taxon>
        <taxon>Agaricomycotina</taxon>
        <taxon>Agaricomycetes</taxon>
        <taxon>Agaricomycetidae</taxon>
        <taxon>Agaricales</taxon>
        <taxon>Pleurotineae</taxon>
        <taxon>Pterulaceae</taxon>
        <taxon>Pterulicium</taxon>
    </lineage>
</organism>
<evidence type="ECO:0000256" key="3">
    <source>
        <dbReference type="SAM" id="SignalP"/>
    </source>
</evidence>
<dbReference type="InterPro" id="IPR052369">
    <property type="entry name" value="UG_Glycosaminoglycan_Hydrolase"/>
</dbReference>
<evidence type="ECO:0000256" key="1">
    <source>
        <dbReference type="ARBA" id="ARBA00022801"/>
    </source>
</evidence>
<keyword evidence="3" id="KW-0732">Signal</keyword>
<accession>A0A5C3QYB9</accession>
<dbReference type="STRING" id="1884261.A0A5C3QYB9"/>
<reference evidence="4 5" key="1">
    <citation type="journal article" date="2019" name="Nat. Ecol. Evol.">
        <title>Megaphylogeny resolves global patterns of mushroom evolution.</title>
        <authorList>
            <person name="Varga T."/>
            <person name="Krizsan K."/>
            <person name="Foldi C."/>
            <person name="Dima B."/>
            <person name="Sanchez-Garcia M."/>
            <person name="Sanchez-Ramirez S."/>
            <person name="Szollosi G.J."/>
            <person name="Szarkandi J.G."/>
            <person name="Papp V."/>
            <person name="Albert L."/>
            <person name="Andreopoulos W."/>
            <person name="Angelini C."/>
            <person name="Antonin V."/>
            <person name="Barry K.W."/>
            <person name="Bougher N.L."/>
            <person name="Buchanan P."/>
            <person name="Buyck B."/>
            <person name="Bense V."/>
            <person name="Catcheside P."/>
            <person name="Chovatia M."/>
            <person name="Cooper J."/>
            <person name="Damon W."/>
            <person name="Desjardin D."/>
            <person name="Finy P."/>
            <person name="Geml J."/>
            <person name="Haridas S."/>
            <person name="Hughes K."/>
            <person name="Justo A."/>
            <person name="Karasinski D."/>
            <person name="Kautmanova I."/>
            <person name="Kiss B."/>
            <person name="Kocsube S."/>
            <person name="Kotiranta H."/>
            <person name="LaButti K.M."/>
            <person name="Lechner B.E."/>
            <person name="Liimatainen K."/>
            <person name="Lipzen A."/>
            <person name="Lukacs Z."/>
            <person name="Mihaltcheva S."/>
            <person name="Morgado L.N."/>
            <person name="Niskanen T."/>
            <person name="Noordeloos M.E."/>
            <person name="Ohm R.A."/>
            <person name="Ortiz-Santana B."/>
            <person name="Ovrebo C."/>
            <person name="Racz N."/>
            <person name="Riley R."/>
            <person name="Savchenko A."/>
            <person name="Shiryaev A."/>
            <person name="Soop K."/>
            <person name="Spirin V."/>
            <person name="Szebenyi C."/>
            <person name="Tomsovsky M."/>
            <person name="Tulloss R.E."/>
            <person name="Uehling J."/>
            <person name="Grigoriev I.V."/>
            <person name="Vagvolgyi C."/>
            <person name="Papp T."/>
            <person name="Martin F.M."/>
            <person name="Miettinen O."/>
            <person name="Hibbett D.S."/>
            <person name="Nagy L.G."/>
        </authorList>
    </citation>
    <scope>NUCLEOTIDE SEQUENCE [LARGE SCALE GENOMIC DNA]</scope>
    <source>
        <strain evidence="4 5">CBS 309.79</strain>
    </source>
</reference>
<evidence type="ECO:0000256" key="2">
    <source>
        <dbReference type="ARBA" id="ARBA00038358"/>
    </source>
</evidence>
<feature type="signal peptide" evidence="3">
    <location>
        <begin position="1"/>
        <end position="26"/>
    </location>
</feature>
<dbReference type="InterPro" id="IPR008928">
    <property type="entry name" value="6-hairpin_glycosidase_sf"/>
</dbReference>
<dbReference type="PANTHER" id="PTHR36845:SF1">
    <property type="entry name" value="HYDROLASE, PUTATIVE (AFU_ORTHOLOGUE AFUA_7G05090)-RELATED"/>
    <property type="match status" value="1"/>
</dbReference>
<gene>
    <name evidence="4" type="ORF">BDV98DRAFT_559256</name>
</gene>
<sequence>MLYVKKLASLYPLLLIPLLYASTAVALPEERSLNDLFSPLIPSKFHAIASTQNPSRYPHYTTQDSGKWVYIDADTWTTGFFPGTLYLLAERTKLCKGAGKGEWDQEHWLDLGRSWSTGMLKLTQGNKAQHDQGFLSYPFVEELKVNPRNETAIKAVNDFAAILAARFSPLVGTTRSWDHDIYGPNDWPVIIDNMMNFELLFISSGLTNNPTLKSIARAHADTTIKNQFREDGSTWQVVTYNDATGDVIRKYTKQGYDNSSTWARGQAWAIHGYADMYKLTGDDDYLQTARRSAEYFLSHTPSNNIVPWDFNSPEDLADTSAASVAAAGLLILAKVEKNLRNRAKWTRSAINLLKGTIDFAWAPTWDSILSNATSHHPNNNQRTGLVYGDYYFVQAANELVKQGLASC</sequence>